<evidence type="ECO:0000256" key="5">
    <source>
        <dbReference type="ARBA" id="ARBA00022691"/>
    </source>
</evidence>
<name>A0A132NB15_HYDSH</name>
<dbReference type="PROSITE" id="PS50123">
    <property type="entry name" value="CHER"/>
    <property type="match status" value="1"/>
</dbReference>
<evidence type="ECO:0000313" key="10">
    <source>
        <dbReference type="Proteomes" id="UP000244180"/>
    </source>
</evidence>
<dbReference type="SUPFAM" id="SSF53335">
    <property type="entry name" value="S-adenosyl-L-methionine-dependent methyltransferases"/>
    <property type="match status" value="1"/>
</dbReference>
<dbReference type="SUPFAM" id="SSF47757">
    <property type="entry name" value="Chemotaxis receptor methyltransferase CheR, N-terminal domain"/>
    <property type="match status" value="1"/>
</dbReference>
<organism evidence="7 9">
    <name type="scientific">Hydrogenibacillus schlegelii</name>
    <name type="common">Bacillus schlegelii</name>
    <dbReference type="NCBI Taxonomy" id="1484"/>
    <lineage>
        <taxon>Bacteria</taxon>
        <taxon>Bacillati</taxon>
        <taxon>Bacillota</taxon>
        <taxon>Bacilli</taxon>
        <taxon>Bacillales</taxon>
        <taxon>Bacillales Family X. Incertae Sedis</taxon>
        <taxon>Hydrogenibacillus</taxon>
    </lineage>
</organism>
<accession>A0A132NB15</accession>
<evidence type="ECO:0000256" key="1">
    <source>
        <dbReference type="ARBA" id="ARBA00001541"/>
    </source>
</evidence>
<dbReference type="EMBL" id="PEBV01000007">
    <property type="protein sequence ID" value="PTQ54028.1"/>
    <property type="molecule type" value="Genomic_DNA"/>
</dbReference>
<dbReference type="GO" id="GO:0008983">
    <property type="term" value="F:protein-glutamate O-methyltransferase activity"/>
    <property type="evidence" value="ECO:0007669"/>
    <property type="project" value="UniProtKB-EC"/>
</dbReference>
<evidence type="ECO:0000256" key="3">
    <source>
        <dbReference type="ARBA" id="ARBA00022603"/>
    </source>
</evidence>
<dbReference type="InterPro" id="IPR029063">
    <property type="entry name" value="SAM-dependent_MTases_sf"/>
</dbReference>
<dbReference type="Proteomes" id="UP000243024">
    <property type="component" value="Unassembled WGS sequence"/>
</dbReference>
<feature type="domain" description="CheR-type methyltransferase" evidence="6">
    <location>
        <begin position="1"/>
        <end position="263"/>
    </location>
</feature>
<proteinExistence type="predicted"/>
<dbReference type="OrthoDB" id="9816309at2"/>
<gene>
    <name evidence="8" type="ORF">HSCHL_0882</name>
    <name evidence="7" type="ORF">SA87_11620</name>
</gene>
<dbReference type="RefSeq" id="WP_066198049.1">
    <property type="nucleotide sequence ID" value="NZ_CBCSAS010000003.1"/>
</dbReference>
<sequence>MERQVEEAYDRFVARVRSVFGIELGLYKKPQMMRRLMSLMRRRGFDDFDRFLEALIADPKLRAEFVDRVTINVSEFFRNPELWALLDREVLASLSAQPKLRLWSAACSTGEEPYTLLMLLRERRSLRGVDLLATDIDEPALEKARAARYEARSLVSVPPSFRERYFVRDGDGYRVVDELVRAVRFERHDLLRDPYPPGPFDVIVNRNVAIYFTEDGKAHLYRSLAAVLRPGGYLFVGGTEQIFSPERYGLRQVYPFIYQKQEVRP</sequence>
<dbReference type="SMART" id="SM00138">
    <property type="entry name" value="MeTrc"/>
    <property type="match status" value="1"/>
</dbReference>
<dbReference type="Proteomes" id="UP000244180">
    <property type="component" value="Unassembled WGS sequence"/>
</dbReference>
<dbReference type="InterPro" id="IPR000780">
    <property type="entry name" value="CheR_MeTrfase"/>
</dbReference>
<dbReference type="PANTHER" id="PTHR24422:SF19">
    <property type="entry name" value="CHEMOTAXIS PROTEIN METHYLTRANSFERASE"/>
    <property type="match status" value="1"/>
</dbReference>
<evidence type="ECO:0000256" key="4">
    <source>
        <dbReference type="ARBA" id="ARBA00022679"/>
    </source>
</evidence>
<reference evidence="7 9" key="1">
    <citation type="submission" date="2015-09" db="EMBL/GenBank/DDBJ databases">
        <title>Draft genome sequence of Hydrogenibacillus schlegelii DSM 2000.</title>
        <authorList>
            <person name="Hemp J."/>
        </authorList>
    </citation>
    <scope>NUCLEOTIDE SEQUENCE [LARGE SCALE GENOMIC DNA]</scope>
    <source>
        <strain evidence="7 9">MA 48</strain>
    </source>
</reference>
<comment type="caution">
    <text evidence="7">The sequence shown here is derived from an EMBL/GenBank/DDBJ whole genome shotgun (WGS) entry which is preliminary data.</text>
</comment>
<dbReference type="Gene3D" id="3.40.50.150">
    <property type="entry name" value="Vaccinia Virus protein VP39"/>
    <property type="match status" value="1"/>
</dbReference>
<dbReference type="InterPro" id="IPR022642">
    <property type="entry name" value="CheR_C"/>
</dbReference>
<keyword evidence="3 8" id="KW-0489">Methyltransferase</keyword>
<dbReference type="InterPro" id="IPR050903">
    <property type="entry name" value="Bact_Chemotaxis_MeTrfase"/>
</dbReference>
<evidence type="ECO:0000313" key="9">
    <source>
        <dbReference type="Proteomes" id="UP000243024"/>
    </source>
</evidence>
<dbReference type="STRING" id="1484.SA87_11620"/>
<reference evidence="8 10" key="2">
    <citation type="submission" date="2017-08" db="EMBL/GenBank/DDBJ databases">
        <title>Burning lignite coal seam in the remote Altai Mountains harbors a hydrogen-driven thermophilic microbial community.</title>
        <authorList>
            <person name="Kadnikov V.V."/>
            <person name="Mardanov A.V."/>
            <person name="Ivasenko D."/>
            <person name="Beletsky A.V."/>
            <person name="Karnachuk O.V."/>
            <person name="Ravin N.V."/>
        </authorList>
    </citation>
    <scope>NUCLEOTIDE SEQUENCE [LARGE SCALE GENOMIC DNA]</scope>
    <source>
        <strain evidence="8">AL33</strain>
    </source>
</reference>
<dbReference type="PANTHER" id="PTHR24422">
    <property type="entry name" value="CHEMOTAXIS PROTEIN METHYLTRANSFERASE"/>
    <property type="match status" value="1"/>
</dbReference>
<dbReference type="AlphaFoldDB" id="A0A132NB15"/>
<keyword evidence="9" id="KW-1185">Reference proteome</keyword>
<protein>
    <recommendedName>
        <fullName evidence="2">protein-glutamate O-methyltransferase</fullName>
        <ecNumber evidence="2">2.1.1.80</ecNumber>
    </recommendedName>
</protein>
<evidence type="ECO:0000256" key="2">
    <source>
        <dbReference type="ARBA" id="ARBA00012534"/>
    </source>
</evidence>
<dbReference type="Pfam" id="PF01739">
    <property type="entry name" value="CheR"/>
    <property type="match status" value="1"/>
</dbReference>
<dbReference type="EMBL" id="JXBB01000001">
    <property type="protein sequence ID" value="OAR05524.1"/>
    <property type="molecule type" value="Genomic_DNA"/>
</dbReference>
<dbReference type="PRINTS" id="PR00996">
    <property type="entry name" value="CHERMTFRASE"/>
</dbReference>
<dbReference type="InterPro" id="IPR022641">
    <property type="entry name" value="CheR_N"/>
</dbReference>
<comment type="catalytic activity">
    <reaction evidence="1">
        <text>L-glutamyl-[protein] + S-adenosyl-L-methionine = [protein]-L-glutamate 5-O-methyl ester + S-adenosyl-L-homocysteine</text>
        <dbReference type="Rhea" id="RHEA:24452"/>
        <dbReference type="Rhea" id="RHEA-COMP:10208"/>
        <dbReference type="Rhea" id="RHEA-COMP:10311"/>
        <dbReference type="ChEBI" id="CHEBI:29973"/>
        <dbReference type="ChEBI" id="CHEBI:57856"/>
        <dbReference type="ChEBI" id="CHEBI:59789"/>
        <dbReference type="ChEBI" id="CHEBI:82795"/>
        <dbReference type="EC" id="2.1.1.80"/>
    </reaction>
</comment>
<keyword evidence="5" id="KW-0949">S-adenosyl-L-methionine</keyword>
<keyword evidence="4 8" id="KW-0808">Transferase</keyword>
<evidence type="ECO:0000259" key="6">
    <source>
        <dbReference type="PROSITE" id="PS50123"/>
    </source>
</evidence>
<dbReference type="InterPro" id="IPR036804">
    <property type="entry name" value="CheR_N_sf"/>
</dbReference>
<dbReference type="CDD" id="cd02440">
    <property type="entry name" value="AdoMet_MTases"/>
    <property type="match status" value="1"/>
</dbReference>
<dbReference type="EC" id="2.1.1.80" evidence="2"/>
<evidence type="ECO:0000313" key="7">
    <source>
        <dbReference type="EMBL" id="OAR05524.1"/>
    </source>
</evidence>
<dbReference type="GO" id="GO:0032259">
    <property type="term" value="P:methylation"/>
    <property type="evidence" value="ECO:0007669"/>
    <property type="project" value="UniProtKB-KW"/>
</dbReference>
<evidence type="ECO:0000313" key="8">
    <source>
        <dbReference type="EMBL" id="PTQ54028.1"/>
    </source>
</evidence>
<dbReference type="Gene3D" id="1.10.155.10">
    <property type="entry name" value="Chemotaxis receptor methyltransferase CheR, N-terminal domain"/>
    <property type="match status" value="1"/>
</dbReference>
<dbReference type="Pfam" id="PF03705">
    <property type="entry name" value="CheR_N"/>
    <property type="match status" value="1"/>
</dbReference>